<dbReference type="RefSeq" id="WP_145245834.1">
    <property type="nucleotide sequence ID" value="NZ_CP036278.1"/>
</dbReference>
<dbReference type="Proteomes" id="UP000315750">
    <property type="component" value="Chromosome"/>
</dbReference>
<proteinExistence type="predicted"/>
<keyword evidence="3" id="KW-1185">Reference proteome</keyword>
<dbReference type="AlphaFoldDB" id="A0A518AJL2"/>
<gene>
    <name evidence="2" type="ORF">Pan181_10900</name>
</gene>
<evidence type="ECO:0000313" key="3">
    <source>
        <dbReference type="Proteomes" id="UP000315750"/>
    </source>
</evidence>
<protein>
    <submittedName>
        <fullName evidence="2">Uncharacterized protein</fullName>
    </submittedName>
</protein>
<evidence type="ECO:0000313" key="2">
    <source>
        <dbReference type="EMBL" id="QDU54905.1"/>
    </source>
</evidence>
<name>A0A518AJL2_9BACT</name>
<sequence length="135" mass="13903" precursor="true">MPRNRRILSLAFALAYSLIAVAGYGLHALVPCDDPTCGQAETSCDCFFCGLAHEEDTVDLDLPGGQIGTPKHGAHQPGQCAVCCTLAKIKVGQTGLDAAILTSAVSFGPQPVAMEAAPTAQLLVYAPRGPPALQA</sequence>
<dbReference type="KEGG" id="amuc:Pan181_10900"/>
<reference evidence="2 3" key="1">
    <citation type="submission" date="2019-02" db="EMBL/GenBank/DDBJ databases">
        <title>Deep-cultivation of Planctomycetes and their phenomic and genomic characterization uncovers novel biology.</title>
        <authorList>
            <person name="Wiegand S."/>
            <person name="Jogler M."/>
            <person name="Boedeker C."/>
            <person name="Pinto D."/>
            <person name="Vollmers J."/>
            <person name="Rivas-Marin E."/>
            <person name="Kohn T."/>
            <person name="Peeters S.H."/>
            <person name="Heuer A."/>
            <person name="Rast P."/>
            <person name="Oberbeckmann S."/>
            <person name="Bunk B."/>
            <person name="Jeske O."/>
            <person name="Meyerdierks A."/>
            <person name="Storesund J.E."/>
            <person name="Kallscheuer N."/>
            <person name="Luecker S."/>
            <person name="Lage O.M."/>
            <person name="Pohl T."/>
            <person name="Merkel B.J."/>
            <person name="Hornburger P."/>
            <person name="Mueller R.-W."/>
            <person name="Bruemmer F."/>
            <person name="Labrenz M."/>
            <person name="Spormann A.M."/>
            <person name="Op den Camp H."/>
            <person name="Overmann J."/>
            <person name="Amann R."/>
            <person name="Jetten M.S.M."/>
            <person name="Mascher T."/>
            <person name="Medema M.H."/>
            <person name="Devos D.P."/>
            <person name="Kaster A.-K."/>
            <person name="Ovreas L."/>
            <person name="Rohde M."/>
            <person name="Galperin M.Y."/>
            <person name="Jogler C."/>
        </authorList>
    </citation>
    <scope>NUCLEOTIDE SEQUENCE [LARGE SCALE GENOMIC DNA]</scope>
    <source>
        <strain evidence="2 3">Pan181</strain>
    </source>
</reference>
<evidence type="ECO:0000256" key="1">
    <source>
        <dbReference type="SAM" id="SignalP"/>
    </source>
</evidence>
<feature type="signal peptide" evidence="1">
    <location>
        <begin position="1"/>
        <end position="22"/>
    </location>
</feature>
<feature type="chain" id="PRO_5022074471" evidence="1">
    <location>
        <begin position="23"/>
        <end position="135"/>
    </location>
</feature>
<dbReference type="EMBL" id="CP036278">
    <property type="protein sequence ID" value="QDU54905.1"/>
    <property type="molecule type" value="Genomic_DNA"/>
</dbReference>
<keyword evidence="1" id="KW-0732">Signal</keyword>
<accession>A0A518AJL2</accession>
<organism evidence="2 3">
    <name type="scientific">Aeoliella mucimassa</name>
    <dbReference type="NCBI Taxonomy" id="2527972"/>
    <lineage>
        <taxon>Bacteria</taxon>
        <taxon>Pseudomonadati</taxon>
        <taxon>Planctomycetota</taxon>
        <taxon>Planctomycetia</taxon>
        <taxon>Pirellulales</taxon>
        <taxon>Lacipirellulaceae</taxon>
        <taxon>Aeoliella</taxon>
    </lineage>
</organism>